<dbReference type="GO" id="GO:0071555">
    <property type="term" value="P:cell wall organization"/>
    <property type="evidence" value="ECO:0007669"/>
    <property type="project" value="UniProtKB-KW"/>
</dbReference>
<dbReference type="InterPro" id="IPR001451">
    <property type="entry name" value="Hexapep"/>
</dbReference>
<dbReference type="HAMAP" id="MF_01631">
    <property type="entry name" value="GlmU"/>
    <property type="match status" value="1"/>
</dbReference>
<keyword evidence="11 18" id="KW-0573">Peptidoglycan synthesis</keyword>
<organism evidence="21 22">
    <name type="scientific">Sulfuricella denitrificans (strain DSM 22764 / NBRC 105220 / skB26)</name>
    <dbReference type="NCBI Taxonomy" id="1163617"/>
    <lineage>
        <taxon>Bacteria</taxon>
        <taxon>Pseudomonadati</taxon>
        <taxon>Pseudomonadota</taxon>
        <taxon>Betaproteobacteria</taxon>
        <taxon>Nitrosomonadales</taxon>
        <taxon>Sulfuricellaceae</taxon>
        <taxon>Sulfuricella</taxon>
    </lineage>
</organism>
<evidence type="ECO:0000256" key="8">
    <source>
        <dbReference type="ARBA" id="ARBA00022737"/>
    </source>
</evidence>
<keyword evidence="14 18" id="KW-0961">Cell wall biogenesis/degradation</keyword>
<evidence type="ECO:0000256" key="18">
    <source>
        <dbReference type="HAMAP-Rule" id="MF_01631"/>
    </source>
</evidence>
<evidence type="ECO:0000256" key="9">
    <source>
        <dbReference type="ARBA" id="ARBA00022842"/>
    </source>
</evidence>
<evidence type="ECO:0000259" key="20">
    <source>
        <dbReference type="Pfam" id="PF25087"/>
    </source>
</evidence>
<feature type="binding site" evidence="18">
    <location>
        <position position="377"/>
    </location>
    <ligand>
        <name>UDP-N-acetyl-alpha-D-glucosamine</name>
        <dbReference type="ChEBI" id="CHEBI:57705"/>
    </ligand>
</feature>
<feature type="binding site" evidence="18">
    <location>
        <position position="366"/>
    </location>
    <ligand>
        <name>UDP-N-acetyl-alpha-D-glucosamine</name>
        <dbReference type="ChEBI" id="CHEBI:57705"/>
    </ligand>
</feature>
<proteinExistence type="inferred from homology"/>
<evidence type="ECO:0000256" key="13">
    <source>
        <dbReference type="ARBA" id="ARBA00023315"/>
    </source>
</evidence>
<feature type="active site" description="Proton acceptor" evidence="18">
    <location>
        <position position="363"/>
    </location>
</feature>
<feature type="binding site" evidence="18">
    <location>
        <position position="169"/>
    </location>
    <ligand>
        <name>UDP-N-acetyl-alpha-D-glucosamine</name>
        <dbReference type="ChEBI" id="CHEBI:57705"/>
    </ligand>
</feature>
<dbReference type="GO" id="GO:0005737">
    <property type="term" value="C:cytoplasm"/>
    <property type="evidence" value="ECO:0007669"/>
    <property type="project" value="UniProtKB-SubCell"/>
</dbReference>
<dbReference type="EMBL" id="AP013066">
    <property type="protein sequence ID" value="BAN36817.1"/>
    <property type="molecule type" value="Genomic_DNA"/>
</dbReference>
<evidence type="ECO:0000259" key="19">
    <source>
        <dbReference type="Pfam" id="PF12804"/>
    </source>
</evidence>
<comment type="catalytic activity">
    <reaction evidence="15 18">
        <text>alpha-D-glucosamine 1-phosphate + acetyl-CoA = N-acetyl-alpha-D-glucosamine 1-phosphate + CoA + H(+)</text>
        <dbReference type="Rhea" id="RHEA:13725"/>
        <dbReference type="ChEBI" id="CHEBI:15378"/>
        <dbReference type="ChEBI" id="CHEBI:57287"/>
        <dbReference type="ChEBI" id="CHEBI:57288"/>
        <dbReference type="ChEBI" id="CHEBI:57776"/>
        <dbReference type="ChEBI" id="CHEBI:58516"/>
        <dbReference type="EC" id="2.3.1.157"/>
    </reaction>
</comment>
<keyword evidence="9 18" id="KW-0460">Magnesium</keyword>
<evidence type="ECO:0000256" key="7">
    <source>
        <dbReference type="ARBA" id="ARBA00022723"/>
    </source>
</evidence>
<keyword evidence="10 18" id="KW-0133">Cell shape</keyword>
<gene>
    <name evidence="18" type="primary">glmU</name>
    <name evidence="21" type="ORF">SCD_n03018</name>
</gene>
<protein>
    <recommendedName>
        <fullName evidence="18">Bifunctional protein GlmU</fullName>
    </recommendedName>
    <domain>
        <recommendedName>
            <fullName evidence="18">UDP-N-acetylglucosamine pyrophosphorylase</fullName>
            <ecNumber evidence="18">2.7.7.23</ecNumber>
        </recommendedName>
        <alternativeName>
            <fullName evidence="18">N-acetylglucosamine-1-phosphate uridyltransferase</fullName>
        </alternativeName>
    </domain>
    <domain>
        <recommendedName>
            <fullName evidence="18">Glucosamine-1-phosphate N-acetyltransferase</fullName>
            <ecNumber evidence="18">2.3.1.157</ecNumber>
        </recommendedName>
    </domain>
</protein>
<comment type="cofactor">
    <cofactor evidence="18">
        <name>Mg(2+)</name>
        <dbReference type="ChEBI" id="CHEBI:18420"/>
    </cofactor>
    <text evidence="18">Binds 1 Mg(2+) ion per subunit.</text>
</comment>
<dbReference type="GO" id="GO:0009245">
    <property type="term" value="P:lipid A biosynthetic process"/>
    <property type="evidence" value="ECO:0007669"/>
    <property type="project" value="UniProtKB-UniRule"/>
</dbReference>
<evidence type="ECO:0000256" key="15">
    <source>
        <dbReference type="ARBA" id="ARBA00048247"/>
    </source>
</evidence>
<accession>S6B918</accession>
<keyword evidence="13 18" id="KW-0012">Acyltransferase</keyword>
<dbReference type="eggNOG" id="COG1207">
    <property type="taxonomic scope" value="Bacteria"/>
</dbReference>
<comment type="pathway">
    <text evidence="18">Nucleotide-sugar biosynthesis; UDP-N-acetyl-alpha-D-glucosamine biosynthesis; N-acetyl-alpha-D-glucosamine 1-phosphate from alpha-D-glucosamine 6-phosphate (route II): step 2/2.</text>
</comment>
<comment type="pathway">
    <text evidence="18">Bacterial outer membrane biogenesis; LPS lipid A biosynthesis.</text>
</comment>
<feature type="domain" description="MobA-like NTP transferase" evidence="19">
    <location>
        <begin position="8"/>
        <end position="124"/>
    </location>
</feature>
<dbReference type="GO" id="GO:0000902">
    <property type="term" value="P:cell morphogenesis"/>
    <property type="evidence" value="ECO:0007669"/>
    <property type="project" value="UniProtKB-UniRule"/>
</dbReference>
<evidence type="ECO:0000256" key="1">
    <source>
        <dbReference type="ARBA" id="ARBA00004496"/>
    </source>
</evidence>
<dbReference type="GO" id="GO:0008360">
    <property type="term" value="P:regulation of cell shape"/>
    <property type="evidence" value="ECO:0007669"/>
    <property type="project" value="UniProtKB-KW"/>
</dbReference>
<dbReference type="InterPro" id="IPR025877">
    <property type="entry name" value="MobA-like_NTP_Trfase"/>
</dbReference>
<comment type="similarity">
    <text evidence="2 18">In the C-terminal section; belongs to the transferase hexapeptide repeat family.</text>
</comment>
<dbReference type="HOGENOM" id="CLU_029499_15_2_4"/>
<evidence type="ECO:0000313" key="22">
    <source>
        <dbReference type="Proteomes" id="UP000015559"/>
    </source>
</evidence>
<evidence type="ECO:0000256" key="3">
    <source>
        <dbReference type="ARBA" id="ARBA00007947"/>
    </source>
</evidence>
<feature type="region of interest" description="Linker" evidence="18">
    <location>
        <begin position="230"/>
        <end position="250"/>
    </location>
</feature>
<evidence type="ECO:0000256" key="17">
    <source>
        <dbReference type="ARBA" id="ARBA00049628"/>
    </source>
</evidence>
<feature type="binding site" evidence="18">
    <location>
        <begin position="80"/>
        <end position="81"/>
    </location>
    <ligand>
        <name>UDP-N-acetyl-alpha-D-glucosamine</name>
        <dbReference type="ChEBI" id="CHEBI:57705"/>
    </ligand>
</feature>
<feature type="binding site" evidence="18">
    <location>
        <position position="104"/>
    </location>
    <ligand>
        <name>Mg(2+)</name>
        <dbReference type="ChEBI" id="CHEBI:18420"/>
    </ligand>
</feature>
<feature type="binding site" evidence="18">
    <location>
        <position position="75"/>
    </location>
    <ligand>
        <name>UDP-N-acetyl-alpha-D-glucosamine</name>
        <dbReference type="ChEBI" id="CHEBI:57705"/>
    </ligand>
</feature>
<feature type="binding site" evidence="18">
    <location>
        <position position="139"/>
    </location>
    <ligand>
        <name>UDP-N-acetyl-alpha-D-glucosamine</name>
        <dbReference type="ChEBI" id="CHEBI:57705"/>
    </ligand>
</feature>
<dbReference type="STRING" id="1163617.SCD_n03018"/>
<feature type="binding site" evidence="18">
    <location>
        <position position="351"/>
    </location>
    <ligand>
        <name>UDP-N-acetyl-alpha-D-glucosamine</name>
        <dbReference type="ChEBI" id="CHEBI:57705"/>
    </ligand>
</feature>
<feature type="binding site" evidence="18">
    <location>
        <begin position="10"/>
        <end position="13"/>
    </location>
    <ligand>
        <name>UDP-N-acetyl-alpha-D-glucosamine</name>
        <dbReference type="ChEBI" id="CHEBI:57705"/>
    </ligand>
</feature>
<feature type="binding site" evidence="18">
    <location>
        <position position="440"/>
    </location>
    <ligand>
        <name>acetyl-CoA</name>
        <dbReference type="ChEBI" id="CHEBI:57288"/>
    </ligand>
</feature>
<feature type="domain" description="Mannose-1-phosphate guanyltransferase C-terminal" evidence="20">
    <location>
        <begin position="264"/>
        <end position="354"/>
    </location>
</feature>
<name>S6B918_SULDS</name>
<feature type="binding site" evidence="18">
    <location>
        <position position="333"/>
    </location>
    <ligand>
        <name>UDP-N-acetyl-alpha-D-glucosamine</name>
        <dbReference type="ChEBI" id="CHEBI:57705"/>
    </ligand>
</feature>
<dbReference type="OrthoDB" id="9775031at2"/>
<dbReference type="PANTHER" id="PTHR43584">
    <property type="entry name" value="NUCLEOTIDYL TRANSFERASE"/>
    <property type="match status" value="1"/>
</dbReference>
<comment type="subcellular location">
    <subcellularLocation>
        <location evidence="1 18">Cytoplasm</location>
    </subcellularLocation>
</comment>
<keyword evidence="4 18" id="KW-0963">Cytoplasm</keyword>
<dbReference type="NCBIfam" id="TIGR01173">
    <property type="entry name" value="glmU"/>
    <property type="match status" value="1"/>
</dbReference>
<keyword evidence="6 18" id="KW-0548">Nucleotidyltransferase</keyword>
<feature type="region of interest" description="N-acetyltransferase" evidence="18">
    <location>
        <begin position="251"/>
        <end position="459"/>
    </location>
</feature>
<evidence type="ECO:0000256" key="14">
    <source>
        <dbReference type="ARBA" id="ARBA00023316"/>
    </source>
</evidence>
<dbReference type="InterPro" id="IPR050065">
    <property type="entry name" value="GlmU-like"/>
</dbReference>
<sequence>MISKLNIVILAAGKGSRMHSDRPKVLHPLAGRPLLGHVINAARELDPAKLLVVYGHGGETVPQAFADSDITWVNQVQQLGTGHALQQAAVELDDAGVTLILYGDVPLISVSTLRNLLDSMNGDSVGLLTVSLPDPEGYGRILRDAQGQVKSIVEHKDANEAERAIHEVNTGIMALPNAKMKKWLSALRNDNAQGEYYLTDVIAMAVVDGVRVNARHPGHHWEVIGVNSAAQLAHLERLHQHEVATRLMERGVRLMDPKRIDVRGELVCGRDVSIDVNCVFEGKVVLGDNVTVAANCVLRDVSVGEGTRIAPFSLIEEARIGDNGRIGPFARLRPGTELAEDVHVGNFVELKNSQVDRGSKINHLSYIGDTTVGKNVNIGAGTITCNYDGAYKHRTVIEDDAFIGSDTQLVAPVTVGKGATIGAGATITRDAPAEQLTLSRAKQVTIPGWKRPQKNKPSP</sequence>
<feature type="binding site" evidence="18">
    <location>
        <position position="227"/>
    </location>
    <ligand>
        <name>UDP-N-acetyl-alpha-D-glucosamine</name>
        <dbReference type="ChEBI" id="CHEBI:57705"/>
    </ligand>
</feature>
<feature type="region of interest" description="Pyrophosphorylase" evidence="18">
    <location>
        <begin position="1"/>
        <end position="229"/>
    </location>
</feature>
<feature type="binding site" evidence="18">
    <location>
        <position position="154"/>
    </location>
    <ligand>
        <name>UDP-N-acetyl-alpha-D-glucosamine</name>
        <dbReference type="ChEBI" id="CHEBI:57705"/>
    </ligand>
</feature>
<keyword evidence="22" id="KW-1185">Reference proteome</keyword>
<dbReference type="InterPro" id="IPR038009">
    <property type="entry name" value="GlmU_C_LbH"/>
</dbReference>
<feature type="binding site" evidence="18">
    <location>
        <position position="24"/>
    </location>
    <ligand>
        <name>UDP-N-acetyl-alpha-D-glucosamine</name>
        <dbReference type="ChEBI" id="CHEBI:57705"/>
    </ligand>
</feature>
<evidence type="ECO:0000256" key="2">
    <source>
        <dbReference type="ARBA" id="ARBA00007707"/>
    </source>
</evidence>
<dbReference type="RefSeq" id="WP_023507063.1">
    <property type="nucleotide sequence ID" value="NC_022357.1"/>
</dbReference>
<dbReference type="GO" id="GO:0019134">
    <property type="term" value="F:glucosamine-1-phosphate N-acetyltransferase activity"/>
    <property type="evidence" value="ECO:0007669"/>
    <property type="project" value="UniProtKB-UniRule"/>
</dbReference>
<dbReference type="CDD" id="cd03353">
    <property type="entry name" value="LbH_GlmU_C"/>
    <property type="match status" value="1"/>
</dbReference>
<dbReference type="InterPro" id="IPR029044">
    <property type="entry name" value="Nucleotide-diphossugar_trans"/>
</dbReference>
<dbReference type="CDD" id="cd02540">
    <property type="entry name" value="GT2_GlmU_N_bac"/>
    <property type="match status" value="1"/>
</dbReference>
<comment type="pathway">
    <text evidence="18">Nucleotide-sugar biosynthesis; UDP-N-acetyl-alpha-D-glucosamine biosynthesis; UDP-N-acetyl-alpha-D-glucosamine from N-acetyl-alpha-D-glucosamine 1-phosphate: step 1/1.</text>
</comment>
<feature type="binding site" evidence="18">
    <location>
        <position position="405"/>
    </location>
    <ligand>
        <name>acetyl-CoA</name>
        <dbReference type="ChEBI" id="CHEBI:57288"/>
    </ligand>
</feature>
<dbReference type="GO" id="GO:0006048">
    <property type="term" value="P:UDP-N-acetylglucosamine biosynthetic process"/>
    <property type="evidence" value="ECO:0007669"/>
    <property type="project" value="UniProtKB-UniPathway"/>
</dbReference>
<dbReference type="Gene3D" id="3.90.550.10">
    <property type="entry name" value="Spore Coat Polysaccharide Biosynthesis Protein SpsA, Chain A"/>
    <property type="match status" value="1"/>
</dbReference>
<evidence type="ECO:0000256" key="10">
    <source>
        <dbReference type="ARBA" id="ARBA00022960"/>
    </source>
</evidence>
<dbReference type="GO" id="GO:0009252">
    <property type="term" value="P:peptidoglycan biosynthetic process"/>
    <property type="evidence" value="ECO:0007669"/>
    <property type="project" value="UniProtKB-UniRule"/>
</dbReference>
<dbReference type="Pfam" id="PF25087">
    <property type="entry name" value="GMPPB_C"/>
    <property type="match status" value="1"/>
</dbReference>
<dbReference type="AlphaFoldDB" id="S6B918"/>
<feature type="binding site" evidence="18">
    <location>
        <position position="423"/>
    </location>
    <ligand>
        <name>acetyl-CoA</name>
        <dbReference type="ChEBI" id="CHEBI:57288"/>
    </ligand>
</feature>
<dbReference type="Gene3D" id="2.160.10.10">
    <property type="entry name" value="Hexapeptide repeat proteins"/>
    <property type="match status" value="1"/>
</dbReference>
<dbReference type="GO" id="GO:0016020">
    <property type="term" value="C:membrane"/>
    <property type="evidence" value="ECO:0007669"/>
    <property type="project" value="GOC"/>
</dbReference>
<evidence type="ECO:0000256" key="6">
    <source>
        <dbReference type="ARBA" id="ARBA00022695"/>
    </source>
</evidence>
<dbReference type="InterPro" id="IPR005882">
    <property type="entry name" value="Bifunctional_GlmU"/>
</dbReference>
<dbReference type="UniPathway" id="UPA00113">
    <property type="reaction ID" value="UER00532"/>
</dbReference>
<comment type="subunit">
    <text evidence="18">Homotrimer.</text>
</comment>
<evidence type="ECO:0000256" key="11">
    <source>
        <dbReference type="ARBA" id="ARBA00022984"/>
    </source>
</evidence>
<feature type="binding site" evidence="18">
    <location>
        <begin position="102"/>
        <end position="104"/>
    </location>
    <ligand>
        <name>UDP-N-acetyl-alpha-D-glucosamine</name>
        <dbReference type="ChEBI" id="CHEBI:57705"/>
    </ligand>
</feature>
<keyword evidence="8 18" id="KW-0677">Repeat</keyword>
<dbReference type="SUPFAM" id="SSF53448">
    <property type="entry name" value="Nucleotide-diphospho-sugar transferases"/>
    <property type="match status" value="1"/>
</dbReference>
<dbReference type="PANTHER" id="PTHR43584:SF3">
    <property type="entry name" value="BIFUNCTIONAL PROTEIN GLMU"/>
    <property type="match status" value="1"/>
</dbReference>
<dbReference type="Pfam" id="PF00132">
    <property type="entry name" value="Hexapep"/>
    <property type="match status" value="1"/>
</dbReference>
<reference evidence="21 22" key="1">
    <citation type="journal article" date="2012" name="Appl. Environ. Microbiol.">
        <title>Draft genome sequence of a psychrotolerant sulfur-oxidizing bacterium, Sulfuricella denitrificans skB26, and proteomic insights into cold adaptation.</title>
        <authorList>
            <person name="Watanabe T."/>
            <person name="Kojima H."/>
            <person name="Fukui M."/>
        </authorList>
    </citation>
    <scope>NUCLEOTIDE SEQUENCE [LARGE SCALE GENOMIC DNA]</scope>
    <source>
        <strain evidence="22">skB26</strain>
    </source>
</reference>
<dbReference type="SUPFAM" id="SSF51161">
    <property type="entry name" value="Trimeric LpxA-like enzymes"/>
    <property type="match status" value="1"/>
</dbReference>
<comment type="similarity">
    <text evidence="3 18">In the N-terminal section; belongs to the N-acetylglucosamine-1-phosphate uridyltransferase family.</text>
</comment>
<evidence type="ECO:0000256" key="5">
    <source>
        <dbReference type="ARBA" id="ARBA00022679"/>
    </source>
</evidence>
<dbReference type="EC" id="2.3.1.157" evidence="18"/>
<evidence type="ECO:0000313" key="21">
    <source>
        <dbReference type="EMBL" id="BAN36817.1"/>
    </source>
</evidence>
<evidence type="ECO:0000256" key="16">
    <source>
        <dbReference type="ARBA" id="ARBA00048493"/>
    </source>
</evidence>
<dbReference type="Proteomes" id="UP000015559">
    <property type="component" value="Chromosome"/>
</dbReference>
<keyword evidence="12 18" id="KW-0511">Multifunctional enzyme</keyword>
<dbReference type="GO" id="GO:0000287">
    <property type="term" value="F:magnesium ion binding"/>
    <property type="evidence" value="ECO:0007669"/>
    <property type="project" value="UniProtKB-UniRule"/>
</dbReference>
<feature type="binding site" evidence="18">
    <location>
        <position position="380"/>
    </location>
    <ligand>
        <name>acetyl-CoA</name>
        <dbReference type="ChEBI" id="CHEBI:57288"/>
    </ligand>
</feature>
<evidence type="ECO:0000256" key="12">
    <source>
        <dbReference type="ARBA" id="ARBA00023268"/>
    </source>
</evidence>
<keyword evidence="5 18" id="KW-0808">Transferase</keyword>
<feature type="binding site" evidence="18">
    <location>
        <position position="227"/>
    </location>
    <ligand>
        <name>Mg(2+)</name>
        <dbReference type="ChEBI" id="CHEBI:18420"/>
    </ligand>
</feature>
<dbReference type="InterPro" id="IPR056729">
    <property type="entry name" value="GMPPB_C"/>
</dbReference>
<dbReference type="UniPathway" id="UPA00973"/>
<feature type="binding site" evidence="18">
    <location>
        <begin position="386"/>
        <end position="387"/>
    </location>
    <ligand>
        <name>acetyl-CoA</name>
        <dbReference type="ChEBI" id="CHEBI:57288"/>
    </ligand>
</feature>
<comment type="function">
    <text evidence="17 18">Catalyzes the last two sequential reactions in the de novo biosynthetic pathway for UDP-N-acetylglucosamine (UDP-GlcNAc). The C-terminal domain catalyzes the transfer of acetyl group from acetyl coenzyme A to glucosamine-1-phosphate (GlcN-1-P) to produce N-acetylglucosamine-1-phosphate (GlcNAc-1-P), which is converted into UDP-GlcNAc by the transfer of uridine 5-monophosphate (from uridine 5-triphosphate), a reaction catalyzed by the N-terminal domain.</text>
</comment>
<dbReference type="InterPro" id="IPR011004">
    <property type="entry name" value="Trimer_LpxA-like_sf"/>
</dbReference>
<dbReference type="Pfam" id="PF12804">
    <property type="entry name" value="NTP_transf_3"/>
    <property type="match status" value="1"/>
</dbReference>
<evidence type="ECO:0000256" key="4">
    <source>
        <dbReference type="ARBA" id="ARBA00022490"/>
    </source>
</evidence>
<dbReference type="GO" id="GO:0003977">
    <property type="term" value="F:UDP-N-acetylglucosamine diphosphorylase activity"/>
    <property type="evidence" value="ECO:0007669"/>
    <property type="project" value="UniProtKB-UniRule"/>
</dbReference>
<keyword evidence="7 18" id="KW-0479">Metal-binding</keyword>
<comment type="catalytic activity">
    <reaction evidence="16 18">
        <text>N-acetyl-alpha-D-glucosamine 1-phosphate + UTP + H(+) = UDP-N-acetyl-alpha-D-glucosamine + diphosphate</text>
        <dbReference type="Rhea" id="RHEA:13509"/>
        <dbReference type="ChEBI" id="CHEBI:15378"/>
        <dbReference type="ChEBI" id="CHEBI:33019"/>
        <dbReference type="ChEBI" id="CHEBI:46398"/>
        <dbReference type="ChEBI" id="CHEBI:57705"/>
        <dbReference type="ChEBI" id="CHEBI:57776"/>
        <dbReference type="EC" id="2.7.7.23"/>
    </reaction>
</comment>
<dbReference type="KEGG" id="sdr:SCD_n03018"/>
<dbReference type="EC" id="2.7.7.23" evidence="18"/>